<proteinExistence type="inferred from homology"/>
<feature type="domain" description="Caspase family p20" evidence="4">
    <location>
        <begin position="129"/>
        <end position="224"/>
    </location>
</feature>
<dbReference type="InterPro" id="IPR011600">
    <property type="entry name" value="Pept_C14_caspase"/>
</dbReference>
<comment type="similarity">
    <text evidence="1">Belongs to the peptidase C14A family.</text>
</comment>
<evidence type="ECO:0000259" key="4">
    <source>
        <dbReference type="PROSITE" id="PS50208"/>
    </source>
</evidence>
<organism evidence="5 6">
    <name type="scientific">Phrynosoma platyrhinos</name>
    <name type="common">Desert horned lizard</name>
    <dbReference type="NCBI Taxonomy" id="52577"/>
    <lineage>
        <taxon>Eukaryota</taxon>
        <taxon>Metazoa</taxon>
        <taxon>Chordata</taxon>
        <taxon>Craniata</taxon>
        <taxon>Vertebrata</taxon>
        <taxon>Euteleostomi</taxon>
        <taxon>Lepidosauria</taxon>
        <taxon>Squamata</taxon>
        <taxon>Bifurcata</taxon>
        <taxon>Unidentata</taxon>
        <taxon>Episquamata</taxon>
        <taxon>Toxicofera</taxon>
        <taxon>Iguania</taxon>
        <taxon>Phrynosomatidae</taxon>
        <taxon>Phrynosomatinae</taxon>
        <taxon>Phrynosoma</taxon>
    </lineage>
</organism>
<dbReference type="PANTHER" id="PTHR48169:SF3">
    <property type="entry name" value="CASP8 AND FADD LIKE APOPTOSIS REGULATOR"/>
    <property type="match status" value="1"/>
</dbReference>
<keyword evidence="6" id="KW-1185">Reference proteome</keyword>
<name>A0ABQ7SW30_PHRPL</name>
<dbReference type="InterPro" id="IPR029030">
    <property type="entry name" value="Caspase-like_dom_sf"/>
</dbReference>
<dbReference type="Pfam" id="PF00656">
    <property type="entry name" value="Peptidase_C14"/>
    <property type="match status" value="1"/>
</dbReference>
<accession>A0ABQ7SW30</accession>
<gene>
    <name evidence="5" type="ORF">JD844_023169</name>
</gene>
<keyword evidence="2" id="KW-0053">Apoptosis</keyword>
<dbReference type="InterPro" id="IPR001309">
    <property type="entry name" value="Pept_C14_p20"/>
</dbReference>
<sequence length="287" mass="32932">MTLGTKAVDMAHEEARLYKHFTDLVYNVLGCYLMPVDSTLLHHHLQESRSPSPLPLMQVTAQAQVHQASTLDHRFQPQPPHRRPLPKTPPESPRHSWSPSHLSCSVISKYRMQSQPLGVCLIIDCIGNDAGMLADTFKALHFEVRCHLFLNVGSMMRELNDVARLREHKGYDCFVCILVSRGDHQGIFCTDHVVPGFSLERVKHYFVGDRCPDLLGKPKLFFIQNYVEARNWEHNTSLVEADGDLNLPLLDILVELNNRVYERNRTNPAEQYSLVLKHTLRKKLFFS</sequence>
<dbReference type="PROSITE" id="PS50208">
    <property type="entry name" value="CASPASE_P20"/>
    <property type="match status" value="1"/>
</dbReference>
<dbReference type="PANTHER" id="PTHR48169">
    <property type="entry name" value="DED DOMAIN-CONTAINING PROTEIN"/>
    <property type="match status" value="1"/>
</dbReference>
<feature type="region of interest" description="Disordered" evidence="3">
    <location>
        <begin position="73"/>
        <end position="99"/>
    </location>
</feature>
<protein>
    <recommendedName>
        <fullName evidence="4">Caspase family p20 domain-containing protein</fullName>
    </recommendedName>
</protein>
<evidence type="ECO:0000313" key="5">
    <source>
        <dbReference type="EMBL" id="KAH0621641.1"/>
    </source>
</evidence>
<evidence type="ECO:0000256" key="1">
    <source>
        <dbReference type="ARBA" id="ARBA00010134"/>
    </source>
</evidence>
<dbReference type="SMART" id="SM00115">
    <property type="entry name" value="CASc"/>
    <property type="match status" value="1"/>
</dbReference>
<dbReference type="Proteomes" id="UP000826234">
    <property type="component" value="Unassembled WGS sequence"/>
</dbReference>
<evidence type="ECO:0000256" key="3">
    <source>
        <dbReference type="SAM" id="MobiDB-lite"/>
    </source>
</evidence>
<comment type="caution">
    <text evidence="5">The sequence shown here is derived from an EMBL/GenBank/DDBJ whole genome shotgun (WGS) entry which is preliminary data.</text>
</comment>
<dbReference type="EMBL" id="JAIPUX010003289">
    <property type="protein sequence ID" value="KAH0621641.1"/>
    <property type="molecule type" value="Genomic_DNA"/>
</dbReference>
<dbReference type="Gene3D" id="3.40.50.1460">
    <property type="match status" value="1"/>
</dbReference>
<dbReference type="SUPFAM" id="SSF52129">
    <property type="entry name" value="Caspase-like"/>
    <property type="match status" value="1"/>
</dbReference>
<dbReference type="InterPro" id="IPR015917">
    <property type="entry name" value="Pept_C14A"/>
</dbReference>
<reference evidence="5 6" key="1">
    <citation type="journal article" date="2022" name="Gigascience">
        <title>A chromosome-level genome assembly and annotation of the desert horned lizard, Phrynosoma platyrhinos, provides insight into chromosomal rearrangements among reptiles.</title>
        <authorList>
            <person name="Koochekian N."/>
            <person name="Ascanio A."/>
            <person name="Farleigh K."/>
            <person name="Card D.C."/>
            <person name="Schield D.R."/>
            <person name="Castoe T.A."/>
            <person name="Jezkova T."/>
        </authorList>
    </citation>
    <scope>NUCLEOTIDE SEQUENCE [LARGE SCALE GENOMIC DNA]</scope>
    <source>
        <strain evidence="5">NK-2021</strain>
    </source>
</reference>
<evidence type="ECO:0000313" key="6">
    <source>
        <dbReference type="Proteomes" id="UP000826234"/>
    </source>
</evidence>
<evidence type="ECO:0000256" key="2">
    <source>
        <dbReference type="ARBA" id="ARBA00022703"/>
    </source>
</evidence>